<keyword evidence="2" id="KW-1185">Reference proteome</keyword>
<evidence type="ECO:0000313" key="2">
    <source>
        <dbReference type="Proteomes" id="UP000789831"/>
    </source>
</evidence>
<proteinExistence type="predicted"/>
<sequence>MEIGCLCPSISPIVINKQTKQLIRSNLHYQHYAVIVYQETHPEYHLIFYIAIARDYSAYLTENIDQESEDDVRLAGLYVCPPFNYHHRSFVLF</sequence>
<dbReference type="EMBL" id="CAJVPL010001435">
    <property type="protein sequence ID" value="CAG8571033.1"/>
    <property type="molecule type" value="Genomic_DNA"/>
</dbReference>
<dbReference type="Proteomes" id="UP000789831">
    <property type="component" value="Unassembled WGS sequence"/>
</dbReference>
<name>A0A9N9BNW8_9GLOM</name>
<protein>
    <submittedName>
        <fullName evidence="1">11765_t:CDS:1</fullName>
    </submittedName>
</protein>
<accession>A0A9N9BNW8</accession>
<dbReference type="AlphaFoldDB" id="A0A9N9BNW8"/>
<reference evidence="1" key="1">
    <citation type="submission" date="2021-06" db="EMBL/GenBank/DDBJ databases">
        <authorList>
            <person name="Kallberg Y."/>
            <person name="Tangrot J."/>
            <person name="Rosling A."/>
        </authorList>
    </citation>
    <scope>NUCLEOTIDE SEQUENCE</scope>
    <source>
        <strain evidence="1">MT106</strain>
    </source>
</reference>
<gene>
    <name evidence="1" type="ORF">AGERDE_LOCUS7638</name>
</gene>
<evidence type="ECO:0000313" key="1">
    <source>
        <dbReference type="EMBL" id="CAG8571033.1"/>
    </source>
</evidence>
<comment type="caution">
    <text evidence="1">The sequence shown here is derived from an EMBL/GenBank/DDBJ whole genome shotgun (WGS) entry which is preliminary data.</text>
</comment>
<organism evidence="1 2">
    <name type="scientific">Ambispora gerdemannii</name>
    <dbReference type="NCBI Taxonomy" id="144530"/>
    <lineage>
        <taxon>Eukaryota</taxon>
        <taxon>Fungi</taxon>
        <taxon>Fungi incertae sedis</taxon>
        <taxon>Mucoromycota</taxon>
        <taxon>Glomeromycotina</taxon>
        <taxon>Glomeromycetes</taxon>
        <taxon>Archaeosporales</taxon>
        <taxon>Ambisporaceae</taxon>
        <taxon>Ambispora</taxon>
    </lineage>
</organism>